<evidence type="ECO:0000313" key="3">
    <source>
        <dbReference type="Proteomes" id="UP000184604"/>
    </source>
</evidence>
<feature type="domain" description="LHH" evidence="1">
    <location>
        <begin position="58"/>
        <end position="139"/>
    </location>
</feature>
<dbReference type="RefSeq" id="WP_073539982.1">
    <property type="nucleotide sequence ID" value="NZ_CP018335.1"/>
</dbReference>
<reference evidence="2 3" key="1">
    <citation type="submission" date="2016-12" db="EMBL/GenBank/DDBJ databases">
        <title>Complete genome sequence of Clostridium kluyveri JZZ isolated from the pit mud of a Chinese flavor liquor-making factory.</title>
        <authorList>
            <person name="Wang Y."/>
        </authorList>
    </citation>
    <scope>NUCLEOTIDE SEQUENCE [LARGE SCALE GENOMIC DNA]</scope>
    <source>
        <strain evidence="2 3">JZZ</strain>
    </source>
</reference>
<dbReference type="Proteomes" id="UP000184604">
    <property type="component" value="Chromosome"/>
</dbReference>
<evidence type="ECO:0000313" key="2">
    <source>
        <dbReference type="EMBL" id="APM40386.1"/>
    </source>
</evidence>
<dbReference type="AlphaFoldDB" id="A0A1L5FBJ3"/>
<evidence type="ECO:0000259" key="1">
    <source>
        <dbReference type="Pfam" id="PF14411"/>
    </source>
</evidence>
<sequence length="142" mass="16634">MSNEAKKIIEGVSNPKLYNPVEFEGTVKVNEGVRDVNRRVYQCSDININYYDENSGLTNLQLMKKGRAPIGSDGKPIQFHHLTQQESESMVEILESTHQKYSSQLHGLIEDGQSFRNNPKLEKQYNNFRSKYWKRRYEQFTK</sequence>
<dbReference type="OrthoDB" id="7182479at2"/>
<dbReference type="EMBL" id="CP018335">
    <property type="protein sequence ID" value="APM40386.1"/>
    <property type="molecule type" value="Genomic_DNA"/>
</dbReference>
<gene>
    <name evidence="2" type="ORF">BS101_17420</name>
</gene>
<accession>A0A1L5FBJ3</accession>
<protein>
    <recommendedName>
        <fullName evidence="1">LHH domain-containing protein</fullName>
    </recommendedName>
</protein>
<dbReference type="Pfam" id="PF14411">
    <property type="entry name" value="LHH"/>
    <property type="match status" value="1"/>
</dbReference>
<proteinExistence type="predicted"/>
<organism evidence="2 3">
    <name type="scientific">Clostridium kluyveri</name>
    <dbReference type="NCBI Taxonomy" id="1534"/>
    <lineage>
        <taxon>Bacteria</taxon>
        <taxon>Bacillati</taxon>
        <taxon>Bacillota</taxon>
        <taxon>Clostridia</taxon>
        <taxon>Eubacteriales</taxon>
        <taxon>Clostridiaceae</taxon>
        <taxon>Clostridium</taxon>
    </lineage>
</organism>
<name>A0A1L5FBJ3_CLOKL</name>
<dbReference type="InterPro" id="IPR026834">
    <property type="entry name" value="LHH"/>
</dbReference>